<dbReference type="PANTHER" id="PTHR43157:SF31">
    <property type="entry name" value="PHOSPHATIDYLINOSITOL-GLYCAN BIOSYNTHESIS CLASS F PROTEIN"/>
    <property type="match status" value="1"/>
</dbReference>
<dbReference type="PANTHER" id="PTHR43157">
    <property type="entry name" value="PHOSPHATIDYLINOSITOL-GLYCAN BIOSYNTHESIS CLASS F PROTEIN-RELATED"/>
    <property type="match status" value="1"/>
</dbReference>
<keyword evidence="1" id="KW-0560">Oxidoreductase</keyword>
<dbReference type="SUPFAM" id="SSF51735">
    <property type="entry name" value="NAD(P)-binding Rossmann-fold domains"/>
    <property type="match status" value="1"/>
</dbReference>
<organism evidence="2 3">
    <name type="scientific">Aeromicrobium endophyticum</name>
    <dbReference type="NCBI Taxonomy" id="2292704"/>
    <lineage>
        <taxon>Bacteria</taxon>
        <taxon>Bacillati</taxon>
        <taxon>Actinomycetota</taxon>
        <taxon>Actinomycetes</taxon>
        <taxon>Propionibacteriales</taxon>
        <taxon>Nocardioidaceae</taxon>
        <taxon>Aeromicrobium</taxon>
    </lineage>
</organism>
<proteinExistence type="predicted"/>
<dbReference type="Gene3D" id="3.40.50.720">
    <property type="entry name" value="NAD(P)-binding Rossmann-like Domain"/>
    <property type="match status" value="1"/>
</dbReference>
<dbReference type="AlphaFoldDB" id="A0A371NYV4"/>
<evidence type="ECO:0000313" key="2">
    <source>
        <dbReference type="EMBL" id="REK68873.1"/>
    </source>
</evidence>
<dbReference type="Proteomes" id="UP000265581">
    <property type="component" value="Unassembled WGS sequence"/>
</dbReference>
<protein>
    <submittedName>
        <fullName evidence="2">SDR family NAD(P)-dependent oxidoreductase</fullName>
    </submittedName>
</protein>
<dbReference type="OrthoDB" id="4577644at2"/>
<dbReference type="GO" id="GO:0016491">
    <property type="term" value="F:oxidoreductase activity"/>
    <property type="evidence" value="ECO:0007669"/>
    <property type="project" value="UniProtKB-KW"/>
</dbReference>
<reference evidence="2 3" key="1">
    <citation type="submission" date="2018-08" db="EMBL/GenBank/DDBJ databases">
        <title>Aeromicrobium sp. M2KJ-4, whole genome shotgun sequence.</title>
        <authorList>
            <person name="Tuo L."/>
        </authorList>
    </citation>
    <scope>NUCLEOTIDE SEQUENCE [LARGE SCALE GENOMIC DNA]</scope>
    <source>
        <strain evidence="2 3">M2KJ-4</strain>
    </source>
</reference>
<dbReference type="EMBL" id="QUBR01000003">
    <property type="protein sequence ID" value="REK68873.1"/>
    <property type="molecule type" value="Genomic_DNA"/>
</dbReference>
<evidence type="ECO:0000313" key="3">
    <source>
        <dbReference type="Proteomes" id="UP000265581"/>
    </source>
</evidence>
<name>A0A371NYV4_9ACTN</name>
<dbReference type="PRINTS" id="PR00081">
    <property type="entry name" value="GDHRDH"/>
</dbReference>
<dbReference type="InterPro" id="IPR036291">
    <property type="entry name" value="NAD(P)-bd_dom_sf"/>
</dbReference>
<gene>
    <name evidence="2" type="ORF">DX116_18595</name>
</gene>
<comment type="caution">
    <text evidence="2">The sequence shown here is derived from an EMBL/GenBank/DDBJ whole genome shotgun (WGS) entry which is preliminary data.</text>
</comment>
<sequence>MTHDHTASDLTDRTVLITGATSGIGRATATAVAARGARVVLAVRDTAKGRTVADMLAPASRPHVVRELDLANLASVRRFSAETSEPIDVLVNNAGVSSSTLQHTKDGFELQIGTNHVGHFVLTTLLLPQVTCRVVTLASQAERMSRLDLDDLSWQRRPYDGGRAYADSKLANLLFTLELDRRLRDAASPVRAMAAHPGLVVTAMYDRPAGQKPGLWDRLMPIIGQSPEAGALPVLHAATAELPSGTFTGPRHLFHMRGGAQVINRSARARDLDLAARLWATTEKLVATNRQ</sequence>
<dbReference type="RefSeq" id="WP_119705795.1">
    <property type="nucleotide sequence ID" value="NZ_JBHSOI010000001.1"/>
</dbReference>
<accession>A0A371NYV4</accession>
<keyword evidence="3" id="KW-1185">Reference proteome</keyword>
<evidence type="ECO:0000256" key="1">
    <source>
        <dbReference type="ARBA" id="ARBA00023002"/>
    </source>
</evidence>
<dbReference type="InterPro" id="IPR002347">
    <property type="entry name" value="SDR_fam"/>
</dbReference>
<dbReference type="Pfam" id="PF00106">
    <property type="entry name" value="adh_short"/>
    <property type="match status" value="1"/>
</dbReference>